<organism evidence="1 2">
    <name type="scientific">Persea americana</name>
    <name type="common">Avocado</name>
    <dbReference type="NCBI Taxonomy" id="3435"/>
    <lineage>
        <taxon>Eukaryota</taxon>
        <taxon>Viridiplantae</taxon>
        <taxon>Streptophyta</taxon>
        <taxon>Embryophyta</taxon>
        <taxon>Tracheophyta</taxon>
        <taxon>Spermatophyta</taxon>
        <taxon>Magnoliopsida</taxon>
        <taxon>Magnoliidae</taxon>
        <taxon>Laurales</taxon>
        <taxon>Lauraceae</taxon>
        <taxon>Persea</taxon>
    </lineage>
</organism>
<evidence type="ECO:0000313" key="2">
    <source>
        <dbReference type="Proteomes" id="UP001234297"/>
    </source>
</evidence>
<reference evidence="1 2" key="1">
    <citation type="journal article" date="2022" name="Hortic Res">
        <title>A haplotype resolved chromosomal level avocado genome allows analysis of novel avocado genes.</title>
        <authorList>
            <person name="Nath O."/>
            <person name="Fletcher S.J."/>
            <person name="Hayward A."/>
            <person name="Shaw L.M."/>
            <person name="Masouleh A.K."/>
            <person name="Furtado A."/>
            <person name="Henry R.J."/>
            <person name="Mitter N."/>
        </authorList>
    </citation>
    <scope>NUCLEOTIDE SEQUENCE [LARGE SCALE GENOMIC DNA]</scope>
    <source>
        <strain evidence="2">cv. Hass</strain>
    </source>
</reference>
<evidence type="ECO:0000313" key="1">
    <source>
        <dbReference type="EMBL" id="KAJ8626558.1"/>
    </source>
</evidence>
<sequence length="109" mass="12118">MRTIENCPLDKMLEGHSNPRDDLVSGLARSLSSIRYPAVFVGVRYGGSGLKRAVAFKFFQKRVLAGARDTRYSTRHNKCRLINLVRALCLISFIRCKTGNGPLASCVDD</sequence>
<dbReference type="EMBL" id="CM056814">
    <property type="protein sequence ID" value="KAJ8626558.1"/>
    <property type="molecule type" value="Genomic_DNA"/>
</dbReference>
<comment type="caution">
    <text evidence="1">The sequence shown here is derived from an EMBL/GenBank/DDBJ whole genome shotgun (WGS) entry which is preliminary data.</text>
</comment>
<gene>
    <name evidence="1" type="ORF">MRB53_019865</name>
</gene>
<proteinExistence type="predicted"/>
<dbReference type="Proteomes" id="UP001234297">
    <property type="component" value="Chromosome 6"/>
</dbReference>
<name>A0ACC2KZY6_PERAE</name>
<keyword evidence="2" id="KW-1185">Reference proteome</keyword>
<accession>A0ACC2KZY6</accession>
<protein>
    <submittedName>
        <fullName evidence="1">Uncharacterized protein</fullName>
    </submittedName>
</protein>